<proteinExistence type="predicted"/>
<dbReference type="InterPro" id="IPR053170">
    <property type="entry name" value="Transcription_regulator"/>
</dbReference>
<accession>A0ABR6CQ27</accession>
<dbReference type="Proteomes" id="UP000626697">
    <property type="component" value="Unassembled WGS sequence"/>
</dbReference>
<evidence type="ECO:0000256" key="1">
    <source>
        <dbReference type="SAM" id="Phobius"/>
    </source>
</evidence>
<dbReference type="PANTHER" id="PTHR40031">
    <property type="entry name" value="HYPOTHETICAL MEMBRANE SPANNING PROTEIN"/>
    <property type="match status" value="1"/>
</dbReference>
<keyword evidence="1" id="KW-0472">Membrane</keyword>
<dbReference type="EMBL" id="JACJHX010000006">
    <property type="protein sequence ID" value="MBA9027130.1"/>
    <property type="molecule type" value="Genomic_DNA"/>
</dbReference>
<keyword evidence="1" id="KW-0812">Transmembrane</keyword>
<dbReference type="Pfam" id="PF04307">
    <property type="entry name" value="YdjM"/>
    <property type="match status" value="1"/>
</dbReference>
<organism evidence="2 3">
    <name type="scientific">Peribacillus huizhouensis</name>
    <dbReference type="NCBI Taxonomy" id="1501239"/>
    <lineage>
        <taxon>Bacteria</taxon>
        <taxon>Bacillati</taxon>
        <taxon>Bacillota</taxon>
        <taxon>Bacilli</taxon>
        <taxon>Bacillales</taxon>
        <taxon>Bacillaceae</taxon>
        <taxon>Peribacillus</taxon>
    </lineage>
</organism>
<feature type="transmembrane region" description="Helical" evidence="1">
    <location>
        <begin position="93"/>
        <end position="114"/>
    </location>
</feature>
<keyword evidence="1" id="KW-1133">Transmembrane helix</keyword>
<reference evidence="2 3" key="1">
    <citation type="submission" date="2020-08" db="EMBL/GenBank/DDBJ databases">
        <title>Genomic Encyclopedia of Type Strains, Phase IV (KMG-IV): sequencing the most valuable type-strain genomes for metagenomic binning, comparative biology and taxonomic classification.</title>
        <authorList>
            <person name="Goeker M."/>
        </authorList>
    </citation>
    <scope>NUCLEOTIDE SEQUENCE [LARGE SCALE GENOMIC DNA]</scope>
    <source>
        <strain evidence="2 3">DSM 105481</strain>
    </source>
</reference>
<dbReference type="InterPro" id="IPR007404">
    <property type="entry name" value="YdjM-like"/>
</dbReference>
<name>A0ABR6CQ27_9BACI</name>
<protein>
    <submittedName>
        <fullName evidence="2">Inner membrane protein</fullName>
    </submittedName>
</protein>
<feature type="transmembrane region" description="Helical" evidence="1">
    <location>
        <begin position="135"/>
        <end position="154"/>
    </location>
</feature>
<gene>
    <name evidence="2" type="ORF">HNP81_002420</name>
</gene>
<dbReference type="RefSeq" id="WP_182502741.1">
    <property type="nucleotide sequence ID" value="NZ_JACJHX010000006.1"/>
</dbReference>
<comment type="caution">
    <text evidence="2">The sequence shown here is derived from an EMBL/GenBank/DDBJ whole genome shotgun (WGS) entry which is preliminary data.</text>
</comment>
<evidence type="ECO:0000313" key="3">
    <source>
        <dbReference type="Proteomes" id="UP000626697"/>
    </source>
</evidence>
<sequence length="343" mass="39607">MDTTTHIIIGVGLGALSQLDPIVAESTTLSYATLLGTLIGSNAPDFDYVYKFKGNSSYYRHHRGLSHSLLALPLWGLAVSGTIYSFLPDISFLHLFIWTFLSVILHVFLDLFNVHGTQVIRPFSAKWISFDSIPLVDPNILVLHTIGFFLLPFYETGKVFLVVYLLMFLYILIRTAYAYYTKRYLQGYFQNAIRIKLMPRARILYWGLLIETEDDFLFGEYSRKSLIIEHTLPKKQLDSEMILESMNNSLVTDFLSSTDYAYPFVEKKKNGTFVYWKDLRFRHNKFFPYLAVVFISAELKSTASYTGWVYSLKKYKKVIRKLEQTSASNSGKKKSYFRGVTID</sequence>
<feature type="transmembrane region" description="Helical" evidence="1">
    <location>
        <begin position="69"/>
        <end position="87"/>
    </location>
</feature>
<dbReference type="PANTHER" id="PTHR40031:SF1">
    <property type="entry name" value="MEMBRANE-BOUND METAL-DEPENDENT HYDROLASE"/>
    <property type="match status" value="1"/>
</dbReference>
<evidence type="ECO:0000313" key="2">
    <source>
        <dbReference type="EMBL" id="MBA9027130.1"/>
    </source>
</evidence>
<keyword evidence="3" id="KW-1185">Reference proteome</keyword>
<feature type="transmembrane region" description="Helical" evidence="1">
    <location>
        <begin position="160"/>
        <end position="180"/>
    </location>
</feature>